<comment type="similarity">
    <text evidence="1 7">Belongs to the thioredoxin family.</text>
</comment>
<keyword evidence="3" id="KW-0249">Electron transport</keyword>
<dbReference type="Pfam" id="PF00085">
    <property type="entry name" value="Thioredoxin"/>
    <property type="match status" value="1"/>
</dbReference>
<dbReference type="Proteomes" id="UP000035337">
    <property type="component" value="Chromosome"/>
</dbReference>
<dbReference type="InterPro" id="IPR036249">
    <property type="entry name" value="Thioredoxin-like_sf"/>
</dbReference>
<dbReference type="STRING" id="1408281.Epro_0672"/>
<evidence type="ECO:0000256" key="7">
    <source>
        <dbReference type="PIRNR" id="PIRNR000077"/>
    </source>
</evidence>
<dbReference type="GO" id="GO:0005829">
    <property type="term" value="C:cytosol"/>
    <property type="evidence" value="ECO:0007669"/>
    <property type="project" value="TreeGrafter"/>
</dbReference>
<organism evidence="11 12">
    <name type="scientific">Endomicrobium proavitum</name>
    <dbReference type="NCBI Taxonomy" id="1408281"/>
    <lineage>
        <taxon>Bacteria</taxon>
        <taxon>Pseudomonadati</taxon>
        <taxon>Elusimicrobiota</taxon>
        <taxon>Endomicrobiia</taxon>
        <taxon>Endomicrobiales</taxon>
        <taxon>Endomicrobiaceae</taxon>
        <taxon>Endomicrobium</taxon>
    </lineage>
</organism>
<evidence type="ECO:0000313" key="12">
    <source>
        <dbReference type="Proteomes" id="UP000035337"/>
    </source>
</evidence>
<dbReference type="OrthoDB" id="9790390at2"/>
<dbReference type="PIRSF" id="PIRSF000077">
    <property type="entry name" value="Thioredoxin"/>
    <property type="match status" value="1"/>
</dbReference>
<dbReference type="SUPFAM" id="SSF52833">
    <property type="entry name" value="Thioredoxin-like"/>
    <property type="match status" value="1"/>
</dbReference>
<sequence>MALEISESNFAKEVLESDKPVLVDFWAPWCGPCKMLTPVIEELAGEYEGKVKVGKLNTDENIEIASKFQITSIPCLILFKGGTPVQKIVGFRPKNDIKKIIEENI</sequence>
<proteinExistence type="inferred from homology"/>
<dbReference type="CDD" id="cd02947">
    <property type="entry name" value="TRX_family"/>
    <property type="match status" value="1"/>
</dbReference>
<evidence type="ECO:0000256" key="8">
    <source>
        <dbReference type="PIRSR" id="PIRSR000077-1"/>
    </source>
</evidence>
<evidence type="ECO:0000313" key="11">
    <source>
        <dbReference type="EMBL" id="AKL98051.1"/>
    </source>
</evidence>
<dbReference type="PANTHER" id="PTHR45663:SF11">
    <property type="entry name" value="GEO12009P1"/>
    <property type="match status" value="1"/>
</dbReference>
<evidence type="ECO:0000256" key="2">
    <source>
        <dbReference type="ARBA" id="ARBA00022448"/>
    </source>
</evidence>
<evidence type="ECO:0000259" key="10">
    <source>
        <dbReference type="PROSITE" id="PS51352"/>
    </source>
</evidence>
<dbReference type="NCBIfam" id="TIGR01068">
    <property type="entry name" value="thioredoxin"/>
    <property type="match status" value="1"/>
</dbReference>
<feature type="site" description="Contributes to redox potential value" evidence="8">
    <location>
        <position position="31"/>
    </location>
</feature>
<evidence type="ECO:0000256" key="6">
    <source>
        <dbReference type="NCBIfam" id="TIGR01068"/>
    </source>
</evidence>
<feature type="site" description="Contributes to redox potential value" evidence="8">
    <location>
        <position position="32"/>
    </location>
</feature>
<evidence type="ECO:0000256" key="3">
    <source>
        <dbReference type="ARBA" id="ARBA00022982"/>
    </source>
</evidence>
<dbReference type="PROSITE" id="PS00194">
    <property type="entry name" value="THIOREDOXIN_1"/>
    <property type="match status" value="1"/>
</dbReference>
<feature type="active site" description="Nucleophile" evidence="8">
    <location>
        <position position="30"/>
    </location>
</feature>
<dbReference type="GO" id="GO:0045454">
    <property type="term" value="P:cell redox homeostasis"/>
    <property type="evidence" value="ECO:0007669"/>
    <property type="project" value="TreeGrafter"/>
</dbReference>
<dbReference type="FunFam" id="3.40.30.10:FF:000001">
    <property type="entry name" value="Thioredoxin"/>
    <property type="match status" value="1"/>
</dbReference>
<dbReference type="PRINTS" id="PR00421">
    <property type="entry name" value="THIOREDOXIN"/>
</dbReference>
<feature type="domain" description="Thioredoxin" evidence="10">
    <location>
        <begin position="1"/>
        <end position="105"/>
    </location>
</feature>
<reference evidence="11 12" key="1">
    <citation type="submission" date="2014-09" db="EMBL/GenBank/DDBJ databases">
        <title>Complete genome sequence of Endomicrobium proavitum.</title>
        <authorList>
            <person name="Zheng H."/>
        </authorList>
    </citation>
    <scope>NUCLEOTIDE SEQUENCE [LARGE SCALE GENOMIC DNA]</scope>
    <source>
        <strain evidence="11 12">Rsa215</strain>
    </source>
</reference>
<feature type="active site" description="Nucleophile" evidence="8">
    <location>
        <position position="33"/>
    </location>
</feature>
<dbReference type="Gene3D" id="3.40.30.10">
    <property type="entry name" value="Glutaredoxin"/>
    <property type="match status" value="1"/>
</dbReference>
<keyword evidence="5 9" id="KW-0676">Redox-active center</keyword>
<dbReference type="InterPro" id="IPR013766">
    <property type="entry name" value="Thioredoxin_domain"/>
</dbReference>
<dbReference type="GO" id="GO:0015035">
    <property type="term" value="F:protein-disulfide reductase activity"/>
    <property type="evidence" value="ECO:0007669"/>
    <property type="project" value="UniProtKB-UniRule"/>
</dbReference>
<keyword evidence="2" id="KW-0813">Transport</keyword>
<dbReference type="EMBL" id="CP009498">
    <property type="protein sequence ID" value="AKL98051.1"/>
    <property type="molecule type" value="Genomic_DNA"/>
</dbReference>
<feature type="disulfide bond" description="Redox-active" evidence="9">
    <location>
        <begin position="30"/>
        <end position="33"/>
    </location>
</feature>
<feature type="site" description="Deprotonates C-terminal active site Cys" evidence="8">
    <location>
        <position position="24"/>
    </location>
</feature>
<dbReference type="InterPro" id="IPR005746">
    <property type="entry name" value="Thioredoxin"/>
</dbReference>
<evidence type="ECO:0000256" key="5">
    <source>
        <dbReference type="ARBA" id="ARBA00023284"/>
    </source>
</evidence>
<name>A0A0G3WHE8_9BACT</name>
<dbReference type="PANTHER" id="PTHR45663">
    <property type="entry name" value="GEO12009P1"/>
    <property type="match status" value="1"/>
</dbReference>
<evidence type="ECO:0000256" key="1">
    <source>
        <dbReference type="ARBA" id="ARBA00008987"/>
    </source>
</evidence>
<dbReference type="InterPro" id="IPR017937">
    <property type="entry name" value="Thioredoxin_CS"/>
</dbReference>
<dbReference type="AlphaFoldDB" id="A0A0G3WHE8"/>
<accession>A0A0G3WHE8</accession>
<protein>
    <recommendedName>
        <fullName evidence="6 7">Thioredoxin</fullName>
    </recommendedName>
</protein>
<keyword evidence="4 9" id="KW-1015">Disulfide bond</keyword>
<gene>
    <name evidence="11" type="primary">trxA</name>
    <name evidence="11" type="ORF">Epro_0672</name>
</gene>
<keyword evidence="12" id="KW-1185">Reference proteome</keyword>
<dbReference type="PROSITE" id="PS51352">
    <property type="entry name" value="THIOREDOXIN_2"/>
    <property type="match status" value="1"/>
</dbReference>
<dbReference type="RefSeq" id="WP_052570599.1">
    <property type="nucleotide sequence ID" value="NZ_CP009498.1"/>
</dbReference>
<dbReference type="KEGG" id="epo:Epro_0672"/>
<dbReference type="PATRIC" id="fig|1408281.3.peg.688"/>
<evidence type="ECO:0000256" key="4">
    <source>
        <dbReference type="ARBA" id="ARBA00023157"/>
    </source>
</evidence>
<evidence type="ECO:0000256" key="9">
    <source>
        <dbReference type="PIRSR" id="PIRSR000077-4"/>
    </source>
</evidence>